<reference evidence="17" key="1">
    <citation type="journal article" date="2015" name="J. Biotechnol.">
        <title>The structure of the Cyberlindnera jadinii genome and its relation to Candida utilis analyzed by the occurrence of single nucleotide polymorphisms.</title>
        <authorList>
            <person name="Rupp O."/>
            <person name="Brinkrolf K."/>
            <person name="Buerth C."/>
            <person name="Kunigo M."/>
            <person name="Schneider J."/>
            <person name="Jaenicke S."/>
            <person name="Goesmann A."/>
            <person name="Puehler A."/>
            <person name="Jaeger K.-E."/>
            <person name="Ernst J.F."/>
        </authorList>
    </citation>
    <scope>NUCLEOTIDE SEQUENCE [LARGE SCALE GENOMIC DNA]</scope>
    <source>
        <strain evidence="17">ATCC 18201 / CBS 1600 / BCRC 20928 / JCM 3617 / NBRC 0987 / NRRL Y-1542</strain>
    </source>
</reference>
<feature type="transmembrane region" description="Helical" evidence="14">
    <location>
        <begin position="111"/>
        <end position="132"/>
    </location>
</feature>
<dbReference type="FunFam" id="2.30.30.40:FF:000213">
    <property type="entry name" value="High osmolarity signaling protein SHO1"/>
    <property type="match status" value="1"/>
</dbReference>
<dbReference type="SMART" id="SM00326">
    <property type="entry name" value="SH3"/>
    <property type="match status" value="1"/>
</dbReference>
<dbReference type="GO" id="GO:0005886">
    <property type="term" value="C:plasma membrane"/>
    <property type="evidence" value="ECO:0007669"/>
    <property type="project" value="UniProtKB-SubCell"/>
</dbReference>
<dbReference type="PROSITE" id="PS50002">
    <property type="entry name" value="SH3"/>
    <property type="match status" value="1"/>
</dbReference>
<dbReference type="CDD" id="cd11855">
    <property type="entry name" value="SH3_Sho1p"/>
    <property type="match status" value="1"/>
</dbReference>
<protein>
    <recommendedName>
        <fullName evidence="4">High osmolarity signaling protein SHO1</fullName>
    </recommendedName>
    <alternativeName>
        <fullName evidence="3">High osmolarity signaling protein sho1</fullName>
    </alternativeName>
    <alternativeName>
        <fullName evidence="11 12">Osmosensor SHO1</fullName>
    </alternativeName>
</protein>
<evidence type="ECO:0000256" key="10">
    <source>
        <dbReference type="ARBA" id="ARBA00023136"/>
    </source>
</evidence>
<evidence type="ECO:0000256" key="2">
    <source>
        <dbReference type="ARBA" id="ARBA00009739"/>
    </source>
</evidence>
<dbReference type="InterPro" id="IPR001452">
    <property type="entry name" value="SH3_domain"/>
</dbReference>
<name>A0A0H5C3G4_CYBJN</name>
<keyword evidence="5 13" id="KW-0728">SH3 domain</keyword>
<dbReference type="InterPro" id="IPR036028">
    <property type="entry name" value="SH3-like_dom_sf"/>
</dbReference>
<evidence type="ECO:0000259" key="15">
    <source>
        <dbReference type="PROSITE" id="PS50002"/>
    </source>
</evidence>
<sequence>MSTPEYSASAKSRFDITNLTTDPFVVATWSVAMISWVIAFIGSIVANIEGSFPRFTWWGLVFQLLMLVFLPAVYCFDVVEWYRLFLTCGYSIAFIYTTNSATNLVWSGGSATGAASAGVILLSMVNLIWVFYYGSDNASPINQWIDSFSLRGPKRSSVSPFHNSRPISHDKYSGSENDEFKHSSWNNQRYMSSTALNGLENVSQGDTLETTPFNSPDHDGLGTNITAGGTNITIDEFPYTARALYNYQKSPDDENEISFEKDEILKVNDIHSRWWQAKRANGEIGICPSNYVELIE</sequence>
<organism evidence="16 17">
    <name type="scientific">Cyberlindnera jadinii (strain ATCC 18201 / CBS 1600 / BCRC 20928 / JCM 3617 / NBRC 0987 / NRRL Y-1542)</name>
    <name type="common">Torula yeast</name>
    <name type="synonym">Candida utilis</name>
    <dbReference type="NCBI Taxonomy" id="983966"/>
    <lineage>
        <taxon>Eukaryota</taxon>
        <taxon>Fungi</taxon>
        <taxon>Dikarya</taxon>
        <taxon>Ascomycota</taxon>
        <taxon>Saccharomycotina</taxon>
        <taxon>Saccharomycetes</taxon>
        <taxon>Phaffomycetales</taxon>
        <taxon>Phaffomycetaceae</taxon>
        <taxon>Cyberlindnera</taxon>
    </lineage>
</organism>
<evidence type="ECO:0000256" key="6">
    <source>
        <dbReference type="ARBA" id="ARBA00022475"/>
    </source>
</evidence>
<dbReference type="Pfam" id="PF00018">
    <property type="entry name" value="SH3_1"/>
    <property type="match status" value="1"/>
</dbReference>
<keyword evidence="8 14" id="KW-1133">Transmembrane helix</keyword>
<evidence type="ECO:0000256" key="11">
    <source>
        <dbReference type="ARBA" id="ARBA00029697"/>
    </source>
</evidence>
<accession>A0A0H5C3G4</accession>
<evidence type="ECO:0000256" key="13">
    <source>
        <dbReference type="PROSITE-ProRule" id="PRU00192"/>
    </source>
</evidence>
<dbReference type="AlphaFoldDB" id="A0A0H5C3G4"/>
<evidence type="ECO:0000256" key="8">
    <source>
        <dbReference type="ARBA" id="ARBA00022989"/>
    </source>
</evidence>
<dbReference type="SUPFAM" id="SSF50044">
    <property type="entry name" value="SH3-domain"/>
    <property type="match status" value="1"/>
</dbReference>
<feature type="transmembrane region" description="Helical" evidence="14">
    <location>
        <begin position="80"/>
        <end position="99"/>
    </location>
</feature>
<feature type="transmembrane region" description="Helical" evidence="14">
    <location>
        <begin position="24"/>
        <end position="48"/>
    </location>
</feature>
<dbReference type="Proteomes" id="UP000038830">
    <property type="component" value="Unassembled WGS sequence"/>
</dbReference>
<evidence type="ECO:0000256" key="3">
    <source>
        <dbReference type="ARBA" id="ARBA00016255"/>
    </source>
</evidence>
<evidence type="ECO:0000256" key="7">
    <source>
        <dbReference type="ARBA" id="ARBA00022692"/>
    </source>
</evidence>
<evidence type="ECO:0000256" key="4">
    <source>
        <dbReference type="ARBA" id="ARBA00017350"/>
    </source>
</evidence>
<dbReference type="GO" id="GO:0030833">
    <property type="term" value="P:regulation of actin filament polymerization"/>
    <property type="evidence" value="ECO:0007669"/>
    <property type="project" value="TreeGrafter"/>
</dbReference>
<evidence type="ECO:0000313" key="16">
    <source>
        <dbReference type="EMBL" id="CEP22575.1"/>
    </source>
</evidence>
<proteinExistence type="inferred from homology"/>
<evidence type="ECO:0000256" key="1">
    <source>
        <dbReference type="ARBA" id="ARBA00004651"/>
    </source>
</evidence>
<keyword evidence="10 14" id="KW-0472">Membrane</keyword>
<evidence type="ECO:0000256" key="12">
    <source>
        <dbReference type="ARBA" id="ARBA00030785"/>
    </source>
</evidence>
<dbReference type="GO" id="GO:0007232">
    <property type="term" value="P:osmosensory signaling pathway via Sho1 osmosensor"/>
    <property type="evidence" value="ECO:0007669"/>
    <property type="project" value="UniProtKB-ARBA"/>
</dbReference>
<evidence type="ECO:0000256" key="9">
    <source>
        <dbReference type="ARBA" id="ARBA00023016"/>
    </source>
</evidence>
<keyword evidence="7 14" id="KW-0812">Transmembrane</keyword>
<comment type="similarity">
    <text evidence="2">Belongs to the SHO1 family.</text>
</comment>
<keyword evidence="9" id="KW-0346">Stress response</keyword>
<evidence type="ECO:0000313" key="17">
    <source>
        <dbReference type="Proteomes" id="UP000038830"/>
    </source>
</evidence>
<dbReference type="PANTHER" id="PTHR15735:SF20">
    <property type="entry name" value="HIGH OSMOLARITY SIGNALING PROTEIN SHO1"/>
    <property type="match status" value="1"/>
</dbReference>
<gene>
    <name evidence="16" type="ORF">BN1211_2956</name>
</gene>
<keyword evidence="6" id="KW-1003">Cell membrane</keyword>
<feature type="domain" description="SH3" evidence="15">
    <location>
        <begin position="236"/>
        <end position="296"/>
    </location>
</feature>
<evidence type="ECO:0000256" key="5">
    <source>
        <dbReference type="ARBA" id="ARBA00022443"/>
    </source>
</evidence>
<comment type="subcellular location">
    <subcellularLocation>
        <location evidence="1">Cell membrane</location>
        <topology evidence="1">Multi-pass membrane protein</topology>
    </subcellularLocation>
</comment>
<dbReference type="InterPro" id="IPR035522">
    <property type="entry name" value="Sho1_SH3"/>
</dbReference>
<dbReference type="EMBL" id="CDQK01000003">
    <property type="protein sequence ID" value="CEP22575.1"/>
    <property type="molecule type" value="Genomic_DNA"/>
</dbReference>
<feature type="transmembrane region" description="Helical" evidence="14">
    <location>
        <begin position="55"/>
        <end position="74"/>
    </location>
</feature>
<dbReference type="Gene3D" id="2.30.30.40">
    <property type="entry name" value="SH3 Domains"/>
    <property type="match status" value="1"/>
</dbReference>
<dbReference type="PANTHER" id="PTHR15735">
    <property type="entry name" value="FCH AND DOUBLE SH3 DOMAINS PROTEIN"/>
    <property type="match status" value="1"/>
</dbReference>
<dbReference type="PRINTS" id="PR00452">
    <property type="entry name" value="SH3DOMAIN"/>
</dbReference>
<evidence type="ECO:0000256" key="14">
    <source>
        <dbReference type="SAM" id="Phobius"/>
    </source>
</evidence>